<protein>
    <submittedName>
        <fullName evidence="2">Uncharacterized protein</fullName>
    </submittedName>
</protein>
<evidence type="ECO:0000256" key="1">
    <source>
        <dbReference type="SAM" id="SignalP"/>
    </source>
</evidence>
<keyword evidence="1" id="KW-0732">Signal</keyword>
<feature type="signal peptide" evidence="1">
    <location>
        <begin position="1"/>
        <end position="19"/>
    </location>
</feature>
<feature type="chain" id="PRO_5002065502" evidence="1">
    <location>
        <begin position="20"/>
        <end position="52"/>
    </location>
</feature>
<accession>A0A0A9HF62</accession>
<organism evidence="2">
    <name type="scientific">Arundo donax</name>
    <name type="common">Giant reed</name>
    <name type="synonym">Donax arundinaceus</name>
    <dbReference type="NCBI Taxonomy" id="35708"/>
    <lineage>
        <taxon>Eukaryota</taxon>
        <taxon>Viridiplantae</taxon>
        <taxon>Streptophyta</taxon>
        <taxon>Embryophyta</taxon>
        <taxon>Tracheophyta</taxon>
        <taxon>Spermatophyta</taxon>
        <taxon>Magnoliopsida</taxon>
        <taxon>Liliopsida</taxon>
        <taxon>Poales</taxon>
        <taxon>Poaceae</taxon>
        <taxon>PACMAD clade</taxon>
        <taxon>Arundinoideae</taxon>
        <taxon>Arundineae</taxon>
        <taxon>Arundo</taxon>
    </lineage>
</organism>
<dbReference type="AlphaFoldDB" id="A0A0A9HF62"/>
<proteinExistence type="predicted"/>
<reference evidence="2" key="2">
    <citation type="journal article" date="2015" name="Data Brief">
        <title>Shoot transcriptome of the giant reed, Arundo donax.</title>
        <authorList>
            <person name="Barrero R.A."/>
            <person name="Guerrero F.D."/>
            <person name="Moolhuijzen P."/>
            <person name="Goolsby J.A."/>
            <person name="Tidwell J."/>
            <person name="Bellgard S.E."/>
            <person name="Bellgard M.I."/>
        </authorList>
    </citation>
    <scope>NUCLEOTIDE SEQUENCE</scope>
    <source>
        <tissue evidence="2">Shoot tissue taken approximately 20 cm above the soil surface</tissue>
    </source>
</reference>
<dbReference type="EMBL" id="GBRH01162081">
    <property type="protein sequence ID" value="JAE35815.1"/>
    <property type="molecule type" value="Transcribed_RNA"/>
</dbReference>
<sequence>MCVFQWFLISLSVLPCSLAAIFDHLLPSLAWRSMTTCSSASVRRPRLRSGRR</sequence>
<evidence type="ECO:0000313" key="2">
    <source>
        <dbReference type="EMBL" id="JAE35815.1"/>
    </source>
</evidence>
<name>A0A0A9HF62_ARUDO</name>
<reference evidence="2" key="1">
    <citation type="submission" date="2014-09" db="EMBL/GenBank/DDBJ databases">
        <authorList>
            <person name="Magalhaes I.L.F."/>
            <person name="Oliveira U."/>
            <person name="Santos F.R."/>
            <person name="Vidigal T.H.D.A."/>
            <person name="Brescovit A.D."/>
            <person name="Santos A.J."/>
        </authorList>
    </citation>
    <scope>NUCLEOTIDE SEQUENCE</scope>
    <source>
        <tissue evidence="2">Shoot tissue taken approximately 20 cm above the soil surface</tissue>
    </source>
</reference>